<dbReference type="SMART" id="SM00852">
    <property type="entry name" value="MoCF_biosynth"/>
    <property type="match status" value="1"/>
</dbReference>
<evidence type="ECO:0000313" key="2">
    <source>
        <dbReference type="EMBL" id="CAH7666882.1"/>
    </source>
</evidence>
<organism evidence="2 3">
    <name type="scientific">Phakopsora pachyrhizi</name>
    <name type="common">Asian soybean rust disease fungus</name>
    <dbReference type="NCBI Taxonomy" id="170000"/>
    <lineage>
        <taxon>Eukaryota</taxon>
        <taxon>Fungi</taxon>
        <taxon>Dikarya</taxon>
        <taxon>Basidiomycota</taxon>
        <taxon>Pucciniomycotina</taxon>
        <taxon>Pucciniomycetes</taxon>
        <taxon>Pucciniales</taxon>
        <taxon>Phakopsoraceae</taxon>
        <taxon>Phakopsora</taxon>
    </lineage>
</organism>
<feature type="domain" description="MoaB/Mog" evidence="1">
    <location>
        <begin position="124"/>
        <end position="300"/>
    </location>
</feature>
<dbReference type="PANTHER" id="PTHR47675:SF1">
    <property type="entry name" value="MOLYBDOPTERIN BINDING DOMAIN PROTEIN (AFU_ORTHOLOGUE AFUA_5G11210)"/>
    <property type="match status" value="1"/>
</dbReference>
<dbReference type="PANTHER" id="PTHR47675">
    <property type="entry name" value="MOLYBDOPTERIN BINDING DOMAIN PROTEIN (AFU_ORTHOLOGUE AFUA_5G11210)"/>
    <property type="match status" value="1"/>
</dbReference>
<dbReference type="GO" id="GO:0042726">
    <property type="term" value="P:flavin-containing compound metabolic process"/>
    <property type="evidence" value="ECO:0007669"/>
    <property type="project" value="TreeGrafter"/>
</dbReference>
<comment type="caution">
    <text evidence="2">The sequence shown here is derived from an EMBL/GenBank/DDBJ whole genome shotgun (WGS) entry which is preliminary data.</text>
</comment>
<dbReference type="Gene3D" id="3.40.980.10">
    <property type="entry name" value="MoaB/Mog-like domain"/>
    <property type="match status" value="1"/>
</dbReference>
<sequence>MNKYSTFNELGSCFSHYKLSSLALRTGINKSNLKSRRSLNHTTLIPPSLGKSLRVITRPQLNRSLESTKDYRPIKQFDNLRQHSSSSSNLLKMTDSNTTGRLTELPITPYPTFDKNSRTVRTAACVIIGDEILNGKTLDSNSNHLASLLFGLGISLRKIEVIPDDETEIISTLRRLTKREDEFDMIFTSGGIGPTHDDITYQSIAKVFDETGSMKYDEDTLRRMKEINRHRNLMKPTTEEQEKARSRMALFPEKFTERLFVLPHLWVPVVRVKNKIFILPGVPGLFKQLLESLMLNYIKLPLDSEKPNRRLIKTTLPESIIAPFLSNLSKELSTENIKIGSYPNLVTGTVTISLIGIDSSKLEKISKVIEGHFESIKESSKI</sequence>
<accession>A0AAV0AFI4</accession>
<dbReference type="CDD" id="cd00885">
    <property type="entry name" value="cinA"/>
    <property type="match status" value="1"/>
</dbReference>
<dbReference type="Proteomes" id="UP001153365">
    <property type="component" value="Unassembled WGS sequence"/>
</dbReference>
<gene>
    <name evidence="2" type="ORF">PPACK8108_LOCUS1242</name>
</gene>
<dbReference type="SUPFAM" id="SSF53218">
    <property type="entry name" value="Molybdenum cofactor biosynthesis proteins"/>
    <property type="match status" value="1"/>
</dbReference>
<evidence type="ECO:0000259" key="1">
    <source>
        <dbReference type="SMART" id="SM00852"/>
    </source>
</evidence>
<name>A0AAV0AFI4_PHAPC</name>
<dbReference type="EMBL" id="CALTRL010000172">
    <property type="protein sequence ID" value="CAH7666882.1"/>
    <property type="molecule type" value="Genomic_DNA"/>
</dbReference>
<dbReference type="Pfam" id="PF00994">
    <property type="entry name" value="MoCF_biosynth"/>
    <property type="match status" value="1"/>
</dbReference>
<protein>
    <submittedName>
        <fullName evidence="2">Molybdopterin binding domain-containing protein</fullName>
    </submittedName>
</protein>
<reference evidence="2" key="1">
    <citation type="submission" date="2022-06" db="EMBL/GenBank/DDBJ databases">
        <authorList>
            <consortium name="SYNGENTA / RWTH Aachen University"/>
        </authorList>
    </citation>
    <scope>NUCLEOTIDE SEQUENCE</scope>
</reference>
<dbReference type="InterPro" id="IPR036425">
    <property type="entry name" value="MoaB/Mog-like_dom_sf"/>
</dbReference>
<keyword evidence="3" id="KW-1185">Reference proteome</keyword>
<dbReference type="InterPro" id="IPR001453">
    <property type="entry name" value="MoaB/Mog_dom"/>
</dbReference>
<evidence type="ECO:0000313" key="3">
    <source>
        <dbReference type="Proteomes" id="UP001153365"/>
    </source>
</evidence>
<proteinExistence type="predicted"/>
<dbReference type="GO" id="GO:0047884">
    <property type="term" value="F:FAD diphosphatase activity"/>
    <property type="evidence" value="ECO:0007669"/>
    <property type="project" value="TreeGrafter"/>
</dbReference>
<dbReference type="AlphaFoldDB" id="A0AAV0AFI4"/>